<reference evidence="10 11" key="1">
    <citation type="submission" date="2021-12" db="EMBL/GenBank/DDBJ databases">
        <title>Genome sequencing of bacteria with rrn-lacking chromosome and rrn-plasmid.</title>
        <authorList>
            <person name="Anda M."/>
            <person name="Iwasaki W."/>
        </authorList>
    </citation>
    <scope>NUCLEOTIDE SEQUENCE [LARGE SCALE GENOMIC DNA]</scope>
    <source>
        <strain evidence="10 11">DSM 100852</strain>
    </source>
</reference>
<organism evidence="10 11">
    <name type="scientific">Fulvitalea axinellae</name>
    <dbReference type="NCBI Taxonomy" id="1182444"/>
    <lineage>
        <taxon>Bacteria</taxon>
        <taxon>Pseudomonadati</taxon>
        <taxon>Bacteroidota</taxon>
        <taxon>Cytophagia</taxon>
        <taxon>Cytophagales</taxon>
        <taxon>Persicobacteraceae</taxon>
        <taxon>Fulvitalea</taxon>
    </lineage>
</organism>
<name>A0AAU9CN37_9BACT</name>
<evidence type="ECO:0000256" key="2">
    <source>
        <dbReference type="ARBA" id="ARBA00022448"/>
    </source>
</evidence>
<dbReference type="Gene3D" id="2.60.40.1120">
    <property type="entry name" value="Carboxypeptidase-like, regulatory domain"/>
    <property type="match status" value="1"/>
</dbReference>
<dbReference type="InterPro" id="IPR012910">
    <property type="entry name" value="Plug_dom"/>
</dbReference>
<dbReference type="KEGG" id="fax:FUAX_07440"/>
<feature type="chain" id="PRO_5043392479" evidence="8">
    <location>
        <begin position="26"/>
        <end position="1050"/>
    </location>
</feature>
<dbReference type="InterPro" id="IPR023996">
    <property type="entry name" value="TonB-dep_OMP_SusC/RagA"/>
</dbReference>
<keyword evidence="7" id="KW-0998">Cell outer membrane</keyword>
<dbReference type="PANTHER" id="PTHR30069:SF29">
    <property type="entry name" value="HEMOGLOBIN AND HEMOGLOBIN-HAPTOGLOBIN-BINDING PROTEIN 1-RELATED"/>
    <property type="match status" value="1"/>
</dbReference>
<keyword evidence="3" id="KW-1134">Transmembrane beta strand</keyword>
<evidence type="ECO:0000313" key="11">
    <source>
        <dbReference type="Proteomes" id="UP001348817"/>
    </source>
</evidence>
<feature type="signal peptide" evidence="8">
    <location>
        <begin position="1"/>
        <end position="25"/>
    </location>
</feature>
<keyword evidence="11" id="KW-1185">Reference proteome</keyword>
<proteinExistence type="predicted"/>
<dbReference type="NCBIfam" id="TIGR04056">
    <property type="entry name" value="OMP_RagA_SusC"/>
    <property type="match status" value="1"/>
</dbReference>
<dbReference type="Gene3D" id="2.40.170.20">
    <property type="entry name" value="TonB-dependent receptor, beta-barrel domain"/>
    <property type="match status" value="1"/>
</dbReference>
<dbReference type="GO" id="GO:0044718">
    <property type="term" value="P:siderophore transmembrane transport"/>
    <property type="evidence" value="ECO:0007669"/>
    <property type="project" value="TreeGrafter"/>
</dbReference>
<dbReference type="Pfam" id="PF07715">
    <property type="entry name" value="Plug"/>
    <property type="match status" value="1"/>
</dbReference>
<dbReference type="InterPro" id="IPR039426">
    <property type="entry name" value="TonB-dep_rcpt-like"/>
</dbReference>
<evidence type="ECO:0000256" key="5">
    <source>
        <dbReference type="ARBA" id="ARBA00022729"/>
    </source>
</evidence>
<dbReference type="GO" id="GO:0009279">
    <property type="term" value="C:cell outer membrane"/>
    <property type="evidence" value="ECO:0007669"/>
    <property type="project" value="UniProtKB-SubCell"/>
</dbReference>
<dbReference type="AlphaFoldDB" id="A0AAU9CN37"/>
<dbReference type="EMBL" id="AP025314">
    <property type="protein sequence ID" value="BDD08312.1"/>
    <property type="molecule type" value="Genomic_DNA"/>
</dbReference>
<evidence type="ECO:0000259" key="9">
    <source>
        <dbReference type="Pfam" id="PF07715"/>
    </source>
</evidence>
<dbReference type="SUPFAM" id="SSF56935">
    <property type="entry name" value="Porins"/>
    <property type="match status" value="1"/>
</dbReference>
<evidence type="ECO:0000256" key="4">
    <source>
        <dbReference type="ARBA" id="ARBA00022692"/>
    </source>
</evidence>
<sequence>MNRIASTFYIVMVLALSLCPFQGGAQSQTVSKVTGTVTDALGATPLAGVQVSVYGKPGVSAETGTDGTYSIEADLAKGALQFSFAGYKTRLEYLHGRQVLDVAMFGESDRRANNSALWIGGGKVPTQMLPYAHVSLSKEDLTGKGYLTLSDALRGQVTGLAGNALSGMPGAGSDMNIRGVSSINANNRPLVVINGMIYENRLSEKGSMGGAVMDPLSRIKLENVEQVTVIKDGGSALYGSLGANGVILVETTRASGTATTVDVEANFGVHFKPETMPVLNRKEFQNLALEQMAGQGLTHAQIRESYPFMVGQAEGSEYYRYAHNTEWQDYLYRDGFEQSYSTQVQGGDAVATYTGTAGYTSSEGVVRDTEFERFDFGLNADMNLLRNLKLHPSVVFSRTTGNLMTESTSAASNPMLASMAKSPMMTAFGFSDLGVPLPHYDEVGAFGVSNPQSLLDNSVGELEGYRALAGVDGSFQVRPGIEVYFNGGIDLLKNKENAFVPKTGSVKQLDGLAENLITHFESEYFSTYYGAGLNLFRTFRNAHSVSARVGLRGKTNELREIFVQDGNSASDVFVQIGAGDGTLREVSPTGGNWNTLSLTAMADYAYLDKYILSGSVTVDGNSRFDKDYRYGTFYSVAGAWRLSAEPLFSGIRALDDLKLRASYGLSGNDDIGNLNAQYYYQSVSYYAVGGLVRAGIPNPNLKWEESSQWNIGMDLSLYNETLKLTVDYFDIKTQDLLHFEMLPKFYGAEPYISNNGALSNKGLEIGLRARLVSSKDFELGVNAVYSRYRNEVTELPAAETQSGLSTISVLGGESLIAAGRPLNTFYGYKTRGIFSTEAEASKAGKEGSSNLMDEFGNPFRAGDVHFVDQNGDGVIDQQDRTVIGDANPDFTGSFGFDARYRRFSFNILFDYAYGGDVYNYVRRQLETMSDYSNQSTAVLNRWRFDGDRTDMPKASYGDVMGNARFSDRWIEDGSYLRLRHVSLSYAAKTPKSKIIRDFRVHVTGRNLLTLTDYLGQSPDVSYGSRLGGMGVDAGRFPIPASLMVGLKVGI</sequence>
<feature type="domain" description="TonB-dependent receptor plug" evidence="9">
    <location>
        <begin position="129"/>
        <end position="246"/>
    </location>
</feature>
<dbReference type="InterPro" id="IPR037066">
    <property type="entry name" value="Plug_dom_sf"/>
</dbReference>
<dbReference type="SUPFAM" id="SSF49464">
    <property type="entry name" value="Carboxypeptidase regulatory domain-like"/>
    <property type="match status" value="1"/>
</dbReference>
<evidence type="ECO:0000256" key="7">
    <source>
        <dbReference type="ARBA" id="ARBA00023237"/>
    </source>
</evidence>
<keyword evidence="6" id="KW-0472">Membrane</keyword>
<dbReference type="Gene3D" id="2.170.130.10">
    <property type="entry name" value="TonB-dependent receptor, plug domain"/>
    <property type="match status" value="1"/>
</dbReference>
<accession>A0AAU9CN37</accession>
<dbReference type="Proteomes" id="UP001348817">
    <property type="component" value="Chromosome"/>
</dbReference>
<keyword evidence="2" id="KW-0813">Transport</keyword>
<gene>
    <name evidence="10" type="ORF">FUAX_07440</name>
</gene>
<evidence type="ECO:0000256" key="1">
    <source>
        <dbReference type="ARBA" id="ARBA00004571"/>
    </source>
</evidence>
<evidence type="ECO:0000256" key="3">
    <source>
        <dbReference type="ARBA" id="ARBA00022452"/>
    </source>
</evidence>
<dbReference type="InterPro" id="IPR008969">
    <property type="entry name" value="CarboxyPept-like_regulatory"/>
</dbReference>
<comment type="subcellular location">
    <subcellularLocation>
        <location evidence="1">Cell outer membrane</location>
        <topology evidence="1">Multi-pass membrane protein</topology>
    </subcellularLocation>
</comment>
<keyword evidence="4" id="KW-0812">Transmembrane</keyword>
<evidence type="ECO:0000256" key="6">
    <source>
        <dbReference type="ARBA" id="ARBA00023136"/>
    </source>
</evidence>
<dbReference type="PANTHER" id="PTHR30069">
    <property type="entry name" value="TONB-DEPENDENT OUTER MEMBRANE RECEPTOR"/>
    <property type="match status" value="1"/>
</dbReference>
<dbReference type="RefSeq" id="WP_338393580.1">
    <property type="nucleotide sequence ID" value="NZ_AP025314.1"/>
</dbReference>
<evidence type="ECO:0000256" key="8">
    <source>
        <dbReference type="SAM" id="SignalP"/>
    </source>
</evidence>
<dbReference type="InterPro" id="IPR036942">
    <property type="entry name" value="Beta-barrel_TonB_sf"/>
</dbReference>
<protein>
    <submittedName>
        <fullName evidence="10">SusC/RagA family TonB-linked outer membrane protein</fullName>
    </submittedName>
</protein>
<dbReference type="GO" id="GO:0015344">
    <property type="term" value="F:siderophore uptake transmembrane transporter activity"/>
    <property type="evidence" value="ECO:0007669"/>
    <property type="project" value="TreeGrafter"/>
</dbReference>
<keyword evidence="5 8" id="KW-0732">Signal</keyword>
<evidence type="ECO:0000313" key="10">
    <source>
        <dbReference type="EMBL" id="BDD08312.1"/>
    </source>
</evidence>